<evidence type="ECO:0000256" key="2">
    <source>
        <dbReference type="ARBA" id="ARBA00023002"/>
    </source>
</evidence>
<reference evidence="6 7" key="1">
    <citation type="submission" date="2016-11" db="EMBL/GenBank/DDBJ databases">
        <authorList>
            <person name="Jaros S."/>
            <person name="Januszkiewicz K."/>
            <person name="Wedrychowicz H."/>
        </authorList>
    </citation>
    <scope>NUCLEOTIDE SEQUENCE [LARGE SCALE GENOMIC DNA]</scope>
    <source>
        <strain evidence="5 6">GAS86</strain>
        <strain evidence="4 7">GAS95</strain>
    </source>
</reference>
<accession>A0A1N6JCA8</accession>
<gene>
    <name evidence="4" type="ORF">SAMN05444165_3005</name>
    <name evidence="5" type="ORF">SAMN05444168_5652</name>
</gene>
<proteinExistence type="inferred from homology"/>
<sequence>MQIKGVTALVSGANRGLGRAFTQVLLQAGAVKVYAGARDPSKITDPGVVPVALDITDPNTVTAAARQCSDVTLLINNAGVMRMSPFIAAPSIEAAREEMMTNYFGTLNMCRAFSPVLGNNGGGALVNMLSVVSWFTHPMNGSYCASKAAERALTDGLRLELAAQGTLVVGVYASFIDTDMAASLGVSKTSADDIARSAIAGVASNQREVCADARSAEIKAMLARDADAFYAGLARPS</sequence>
<name>A0A1N6JCA8_9BURK</name>
<organism evidence="4 7">
    <name type="scientific">Paraburkholderia phenazinium</name>
    <dbReference type="NCBI Taxonomy" id="60549"/>
    <lineage>
        <taxon>Bacteria</taxon>
        <taxon>Pseudomonadati</taxon>
        <taxon>Pseudomonadota</taxon>
        <taxon>Betaproteobacteria</taxon>
        <taxon>Burkholderiales</taxon>
        <taxon>Burkholderiaceae</taxon>
        <taxon>Paraburkholderia</taxon>
    </lineage>
</organism>
<dbReference type="PRINTS" id="PR00080">
    <property type="entry name" value="SDRFAMILY"/>
</dbReference>
<dbReference type="InterPro" id="IPR002347">
    <property type="entry name" value="SDR_fam"/>
</dbReference>
<evidence type="ECO:0000313" key="5">
    <source>
        <dbReference type="EMBL" id="SIO50069.1"/>
    </source>
</evidence>
<evidence type="ECO:0000256" key="3">
    <source>
        <dbReference type="RuleBase" id="RU000363"/>
    </source>
</evidence>
<evidence type="ECO:0000256" key="1">
    <source>
        <dbReference type="ARBA" id="ARBA00006484"/>
    </source>
</evidence>
<dbReference type="Proteomes" id="UP000185151">
    <property type="component" value="Unassembled WGS sequence"/>
</dbReference>
<dbReference type="RefSeq" id="WP_074267595.1">
    <property type="nucleotide sequence ID" value="NZ_FSRM01000002.1"/>
</dbReference>
<comment type="similarity">
    <text evidence="1 3">Belongs to the short-chain dehydrogenases/reductases (SDR) family.</text>
</comment>
<dbReference type="GO" id="GO:0016491">
    <property type="term" value="F:oxidoreductase activity"/>
    <property type="evidence" value="ECO:0007669"/>
    <property type="project" value="UniProtKB-KW"/>
</dbReference>
<dbReference type="OrthoDB" id="5786478at2"/>
<evidence type="ECO:0000313" key="7">
    <source>
        <dbReference type="Proteomes" id="UP000185151"/>
    </source>
</evidence>
<protein>
    <submittedName>
        <fullName evidence="4">Short-chain dehydrogenase</fullName>
    </submittedName>
</protein>
<keyword evidence="2" id="KW-0560">Oxidoreductase</keyword>
<dbReference type="PANTHER" id="PTHR44169">
    <property type="entry name" value="NADPH-DEPENDENT 1-ACYLDIHYDROXYACETONE PHOSPHATE REDUCTASE"/>
    <property type="match status" value="1"/>
</dbReference>
<dbReference type="NCBIfam" id="NF006119">
    <property type="entry name" value="PRK08264.1-5"/>
    <property type="match status" value="1"/>
</dbReference>
<keyword evidence="7" id="KW-1185">Reference proteome</keyword>
<dbReference type="PRINTS" id="PR00081">
    <property type="entry name" value="GDHRDH"/>
</dbReference>
<evidence type="ECO:0000313" key="6">
    <source>
        <dbReference type="Proteomes" id="UP000184693"/>
    </source>
</evidence>
<dbReference type="PANTHER" id="PTHR44169:SF6">
    <property type="entry name" value="NADPH-DEPENDENT 1-ACYLDIHYDROXYACETONE PHOSPHATE REDUCTASE"/>
    <property type="match status" value="1"/>
</dbReference>
<dbReference type="EMBL" id="FSRM01000002">
    <property type="protein sequence ID" value="SIO50069.1"/>
    <property type="molecule type" value="Genomic_DNA"/>
</dbReference>
<dbReference type="Proteomes" id="UP000184693">
    <property type="component" value="Unassembled WGS sequence"/>
</dbReference>
<dbReference type="Pfam" id="PF00106">
    <property type="entry name" value="adh_short"/>
    <property type="match status" value="1"/>
</dbReference>
<dbReference type="SUPFAM" id="SSF51735">
    <property type="entry name" value="NAD(P)-binding Rossmann-fold domains"/>
    <property type="match status" value="1"/>
</dbReference>
<dbReference type="EMBL" id="FSRU01000001">
    <property type="protein sequence ID" value="SIO41863.1"/>
    <property type="molecule type" value="Genomic_DNA"/>
</dbReference>
<dbReference type="InterPro" id="IPR036291">
    <property type="entry name" value="NAD(P)-bd_dom_sf"/>
</dbReference>
<dbReference type="Gene3D" id="3.40.50.720">
    <property type="entry name" value="NAD(P)-binding Rossmann-like Domain"/>
    <property type="match status" value="1"/>
</dbReference>
<evidence type="ECO:0000313" key="4">
    <source>
        <dbReference type="EMBL" id="SIO41863.1"/>
    </source>
</evidence>
<dbReference type="AlphaFoldDB" id="A0A1N6JCA8"/>